<proteinExistence type="predicted"/>
<dbReference type="STRING" id="1120996.SAMN02746066_02924"/>
<evidence type="ECO:0000259" key="1">
    <source>
        <dbReference type="Pfam" id="PF18980"/>
    </source>
</evidence>
<name>A0A1M7KS91_9FIRM</name>
<reference evidence="2 3" key="1">
    <citation type="submission" date="2016-11" db="EMBL/GenBank/DDBJ databases">
        <authorList>
            <person name="Jaros S."/>
            <person name="Januszkiewicz K."/>
            <person name="Wedrychowicz H."/>
        </authorList>
    </citation>
    <scope>NUCLEOTIDE SEQUENCE [LARGE SCALE GENOMIC DNA]</scope>
    <source>
        <strain evidence="2 3">DSM 15930</strain>
    </source>
</reference>
<dbReference type="OrthoDB" id="1918132at2"/>
<sequence length="424" mass="49069">MTEERKLLVGFDLCNDFSQISCYNRKSFEPESICYTDDDTKYMIPTVLAVRKDTKEWLFGEDAIAKVKLDQAVLIDQLVDRICKREDFYVFDVKISPEAVLEKYFRKCLSLLKRYYPNDMVAKLVVTIPVLDLNLIKTIYKALEALALEKDRVSIQSHKQSAVNFAMSQNRDLWMNDVGVFDFEENGLQYYQLKINRKHVPMTITVTHKDLSDTLSYDLLEDLDDKESLSYIFENLAKSVLYKQLVTTLYMTGKGFEGTWADEVFKHLCAGRRVFKGQNLYTKGACYYARQLSGDGRAEDFIYLTEEMIASSIGITLYKDARLNEYTLVKAGALWYEASCEVRLILDDMDEIIISVQDLYSKEVHKHEISLAALEKRPPKMTRIELRITFDDPNTCIVTVKDMGFGEYFPSTNQVIEQTIMLSY</sequence>
<evidence type="ECO:0000313" key="3">
    <source>
        <dbReference type="Proteomes" id="UP000184038"/>
    </source>
</evidence>
<evidence type="ECO:0000313" key="2">
    <source>
        <dbReference type="EMBL" id="SHM68334.1"/>
    </source>
</evidence>
<dbReference type="RefSeq" id="WP_073288982.1">
    <property type="nucleotide sequence ID" value="NZ_FRCP01000014.1"/>
</dbReference>
<dbReference type="InterPro" id="IPR043770">
    <property type="entry name" value="DUF5716_C"/>
</dbReference>
<gene>
    <name evidence="2" type="ORF">SAMN02746066_02924</name>
</gene>
<accession>A0A1M7KS91</accession>
<dbReference type="Proteomes" id="UP000184038">
    <property type="component" value="Unassembled WGS sequence"/>
</dbReference>
<organism evidence="2 3">
    <name type="scientific">Anaerosporobacter mobilis DSM 15930</name>
    <dbReference type="NCBI Taxonomy" id="1120996"/>
    <lineage>
        <taxon>Bacteria</taxon>
        <taxon>Bacillati</taxon>
        <taxon>Bacillota</taxon>
        <taxon>Clostridia</taxon>
        <taxon>Lachnospirales</taxon>
        <taxon>Lachnospiraceae</taxon>
        <taxon>Anaerosporobacter</taxon>
    </lineage>
</organism>
<dbReference type="Pfam" id="PF18980">
    <property type="entry name" value="DUF5716_C"/>
    <property type="match status" value="1"/>
</dbReference>
<keyword evidence="3" id="KW-1185">Reference proteome</keyword>
<protein>
    <recommendedName>
        <fullName evidence="1">DUF5716 domain-containing protein</fullName>
    </recommendedName>
</protein>
<dbReference type="AlphaFoldDB" id="A0A1M7KS91"/>
<dbReference type="EMBL" id="FRCP01000014">
    <property type="protein sequence ID" value="SHM68334.1"/>
    <property type="molecule type" value="Genomic_DNA"/>
</dbReference>
<dbReference type="Gene3D" id="3.30.420.40">
    <property type="match status" value="1"/>
</dbReference>
<dbReference type="SUPFAM" id="SSF53067">
    <property type="entry name" value="Actin-like ATPase domain"/>
    <property type="match status" value="1"/>
</dbReference>
<dbReference type="InterPro" id="IPR043129">
    <property type="entry name" value="ATPase_NBD"/>
</dbReference>
<feature type="domain" description="DUF5716" evidence="1">
    <location>
        <begin position="123"/>
        <end position="422"/>
    </location>
</feature>